<evidence type="ECO:0000313" key="15">
    <source>
        <dbReference type="Proteomes" id="UP000326780"/>
    </source>
</evidence>
<evidence type="ECO:0000256" key="10">
    <source>
        <dbReference type="ARBA" id="ARBA00042639"/>
    </source>
</evidence>
<dbReference type="PANTHER" id="PTHR42801">
    <property type="entry name" value="THIOREDOXIN-DEPENDENT PEROXIDE REDUCTASE"/>
    <property type="match status" value="1"/>
</dbReference>
<dbReference type="PROSITE" id="PS51352">
    <property type="entry name" value="THIOREDOXIN_2"/>
    <property type="match status" value="1"/>
</dbReference>
<dbReference type="Proteomes" id="UP000326780">
    <property type="component" value="Chromosome"/>
</dbReference>
<evidence type="ECO:0000256" key="1">
    <source>
        <dbReference type="ARBA" id="ARBA00003330"/>
    </source>
</evidence>
<comment type="catalytic activity">
    <reaction evidence="11">
        <text>a hydroperoxide + [thioredoxin]-dithiol = an alcohol + [thioredoxin]-disulfide + H2O</text>
        <dbReference type="Rhea" id="RHEA:62620"/>
        <dbReference type="Rhea" id="RHEA-COMP:10698"/>
        <dbReference type="Rhea" id="RHEA-COMP:10700"/>
        <dbReference type="ChEBI" id="CHEBI:15377"/>
        <dbReference type="ChEBI" id="CHEBI:29950"/>
        <dbReference type="ChEBI" id="CHEBI:30879"/>
        <dbReference type="ChEBI" id="CHEBI:35924"/>
        <dbReference type="ChEBI" id="CHEBI:50058"/>
        <dbReference type="EC" id="1.11.1.24"/>
    </reaction>
</comment>
<keyword evidence="5" id="KW-0560">Oxidoreductase</keyword>
<protein>
    <recommendedName>
        <fullName evidence="2">thioredoxin-dependent peroxiredoxin</fullName>
        <ecNumber evidence="2">1.11.1.24</ecNumber>
    </recommendedName>
    <alternativeName>
        <fullName evidence="8">Thioredoxin peroxidase</fullName>
    </alternativeName>
    <alternativeName>
        <fullName evidence="10">Thioredoxin-dependent peroxiredoxin Bcp</fullName>
    </alternativeName>
</protein>
<dbReference type="InterPro" id="IPR036249">
    <property type="entry name" value="Thioredoxin-like_sf"/>
</dbReference>
<evidence type="ECO:0000313" key="14">
    <source>
        <dbReference type="EMBL" id="QFZ85385.1"/>
    </source>
</evidence>
<keyword evidence="3" id="KW-0575">Peroxidase</keyword>
<dbReference type="EMBL" id="CP045644">
    <property type="protein sequence ID" value="QFZ85385.1"/>
    <property type="molecule type" value="Genomic_DNA"/>
</dbReference>
<dbReference type="GO" id="GO:0045454">
    <property type="term" value="P:cell redox homeostasis"/>
    <property type="evidence" value="ECO:0007669"/>
    <property type="project" value="TreeGrafter"/>
</dbReference>
<dbReference type="AlphaFoldDB" id="A0A5Q0MA30"/>
<dbReference type="SUPFAM" id="SSF52833">
    <property type="entry name" value="Thioredoxin-like"/>
    <property type="match status" value="1"/>
</dbReference>
<evidence type="ECO:0000256" key="9">
    <source>
        <dbReference type="ARBA" id="ARBA00038489"/>
    </source>
</evidence>
<proteinExistence type="inferred from homology"/>
<dbReference type="EC" id="1.11.1.24" evidence="2"/>
<keyword evidence="7" id="KW-0676">Redox-active center</keyword>
<feature type="domain" description="Thioredoxin" evidence="13">
    <location>
        <begin position="27"/>
        <end position="180"/>
    </location>
</feature>
<organism evidence="14 15">
    <name type="scientific">Variovorax paradoxus</name>
    <dbReference type="NCBI Taxonomy" id="34073"/>
    <lineage>
        <taxon>Bacteria</taxon>
        <taxon>Pseudomonadati</taxon>
        <taxon>Pseudomonadota</taxon>
        <taxon>Betaproteobacteria</taxon>
        <taxon>Burkholderiales</taxon>
        <taxon>Comamonadaceae</taxon>
        <taxon>Variovorax</taxon>
    </lineage>
</organism>
<evidence type="ECO:0000259" key="13">
    <source>
        <dbReference type="PROSITE" id="PS51352"/>
    </source>
</evidence>
<dbReference type="InterPro" id="IPR000866">
    <property type="entry name" value="AhpC/TSA"/>
</dbReference>
<keyword evidence="4" id="KW-0049">Antioxidant</keyword>
<evidence type="ECO:0000256" key="4">
    <source>
        <dbReference type="ARBA" id="ARBA00022862"/>
    </source>
</evidence>
<dbReference type="RefSeq" id="WP_153283975.1">
    <property type="nucleotide sequence ID" value="NZ_CP045644.1"/>
</dbReference>
<dbReference type="PANTHER" id="PTHR42801:SF4">
    <property type="entry name" value="AHPC_TSA FAMILY PROTEIN"/>
    <property type="match status" value="1"/>
</dbReference>
<dbReference type="Gene3D" id="3.40.30.10">
    <property type="entry name" value="Glutaredoxin"/>
    <property type="match status" value="1"/>
</dbReference>
<evidence type="ECO:0000256" key="5">
    <source>
        <dbReference type="ARBA" id="ARBA00023002"/>
    </source>
</evidence>
<evidence type="ECO:0000256" key="8">
    <source>
        <dbReference type="ARBA" id="ARBA00032824"/>
    </source>
</evidence>
<accession>A0A5Q0MA30</accession>
<reference evidence="14 15" key="1">
    <citation type="submission" date="2019-10" db="EMBL/GenBank/DDBJ databases">
        <title>Complete genome sequence of Variovorax paradoxus 5C-2.</title>
        <authorList>
            <person name="Gogoleva N.E."/>
            <person name="Balkin A.S."/>
        </authorList>
    </citation>
    <scope>NUCLEOTIDE SEQUENCE [LARGE SCALE GENOMIC DNA]</scope>
    <source>
        <strain evidence="14 15">5C-2</strain>
    </source>
</reference>
<comment type="function">
    <text evidence="1">Thiol-specific peroxidase that catalyzes the reduction of hydrogen peroxide and organic hydroperoxides to water and alcohols, respectively. Plays a role in cell protection against oxidative stress by detoxifying peroxides and as sensor of hydrogen peroxide-mediated signaling events.</text>
</comment>
<evidence type="ECO:0000256" key="12">
    <source>
        <dbReference type="SAM" id="SignalP"/>
    </source>
</evidence>
<evidence type="ECO:0000256" key="6">
    <source>
        <dbReference type="ARBA" id="ARBA00023157"/>
    </source>
</evidence>
<dbReference type="InterPro" id="IPR013766">
    <property type="entry name" value="Thioredoxin_domain"/>
</dbReference>
<sequence>MARSLLLRTALWAAALAAGVPSAHAALDIGEPAPKFTATAALGGKTFRYSLAEALAKGPVVLYFFPAADSNDCSIEAHAFAEAIDKFSALGATVIGVSADDIDTLSKFSVKSCQSRFPVASDQGKTVIQGFDALMQTRPDFANRLSYVIATDGKVAYYYQNLNPDKHVERMLNAVRALPKATAAK</sequence>
<keyword evidence="12" id="KW-0732">Signal</keyword>
<dbReference type="InterPro" id="IPR050924">
    <property type="entry name" value="Peroxiredoxin_BCP/PrxQ"/>
</dbReference>
<dbReference type="CDD" id="cd03017">
    <property type="entry name" value="PRX_BCP"/>
    <property type="match status" value="1"/>
</dbReference>
<evidence type="ECO:0000256" key="11">
    <source>
        <dbReference type="ARBA" id="ARBA00049091"/>
    </source>
</evidence>
<feature type="chain" id="PRO_5024892276" description="thioredoxin-dependent peroxiredoxin" evidence="12">
    <location>
        <begin position="26"/>
        <end position="185"/>
    </location>
</feature>
<evidence type="ECO:0000256" key="3">
    <source>
        <dbReference type="ARBA" id="ARBA00022559"/>
    </source>
</evidence>
<evidence type="ECO:0000256" key="7">
    <source>
        <dbReference type="ARBA" id="ARBA00023284"/>
    </source>
</evidence>
<dbReference type="GO" id="GO:0008379">
    <property type="term" value="F:thioredoxin peroxidase activity"/>
    <property type="evidence" value="ECO:0007669"/>
    <property type="project" value="TreeGrafter"/>
</dbReference>
<comment type="similarity">
    <text evidence="9">Belongs to the peroxiredoxin family. BCP/PrxQ subfamily.</text>
</comment>
<keyword evidence="6" id="KW-1015">Disulfide bond</keyword>
<dbReference type="GO" id="GO:0034599">
    <property type="term" value="P:cellular response to oxidative stress"/>
    <property type="evidence" value="ECO:0007669"/>
    <property type="project" value="TreeGrafter"/>
</dbReference>
<gene>
    <name evidence="14" type="ORF">GFK26_22780</name>
</gene>
<name>A0A5Q0MA30_VARPD</name>
<feature type="signal peptide" evidence="12">
    <location>
        <begin position="1"/>
        <end position="25"/>
    </location>
</feature>
<dbReference type="GO" id="GO:0005737">
    <property type="term" value="C:cytoplasm"/>
    <property type="evidence" value="ECO:0007669"/>
    <property type="project" value="TreeGrafter"/>
</dbReference>
<dbReference type="Pfam" id="PF00578">
    <property type="entry name" value="AhpC-TSA"/>
    <property type="match status" value="1"/>
</dbReference>
<evidence type="ECO:0000256" key="2">
    <source>
        <dbReference type="ARBA" id="ARBA00013017"/>
    </source>
</evidence>